<sequence length="121" mass="14183">MNKELFGQPYHDDDPVWVVKAYFDRMYNDGDFLRAIELLMIKGALNKDGAYCHFPDMNSYDEEDHFEGVEFAYGYPPEEDDTVIVSEETCYQYVRLACEKYLHLHPEDTDKVNELLAKIPS</sequence>
<dbReference type="Pfam" id="PF18624">
    <property type="entry name" value="CdiI_4"/>
    <property type="match status" value="1"/>
</dbReference>
<dbReference type="InterPro" id="IPR041256">
    <property type="entry name" value="CdiI_4"/>
</dbReference>
<dbReference type="GeneID" id="66826285"/>
<name>A0A379AHP0_ENTAG</name>
<organism evidence="2 3">
    <name type="scientific">Enterobacter agglomerans</name>
    <name type="common">Erwinia herbicola</name>
    <name type="synonym">Pantoea agglomerans</name>
    <dbReference type="NCBI Taxonomy" id="549"/>
    <lineage>
        <taxon>Bacteria</taxon>
        <taxon>Pseudomonadati</taxon>
        <taxon>Pseudomonadota</taxon>
        <taxon>Gammaproteobacteria</taxon>
        <taxon>Enterobacterales</taxon>
        <taxon>Erwiniaceae</taxon>
        <taxon>Pantoea</taxon>
        <taxon>Pantoea agglomerans group</taxon>
    </lineage>
</organism>
<dbReference type="CDD" id="cd20688">
    <property type="entry name" value="CdiI_Ecoli_Nm-like"/>
    <property type="match status" value="1"/>
</dbReference>
<evidence type="ECO:0000259" key="1">
    <source>
        <dbReference type="Pfam" id="PF18624"/>
    </source>
</evidence>
<gene>
    <name evidence="2" type="ORF">NCTC9381_03253</name>
</gene>
<dbReference type="NCBIfam" id="NF033826">
    <property type="entry name" value="immun_CdiI"/>
    <property type="match status" value="1"/>
</dbReference>
<feature type="domain" description="CDI immunity protein" evidence="1">
    <location>
        <begin position="17"/>
        <end position="116"/>
    </location>
</feature>
<dbReference type="AlphaFoldDB" id="A0A379AHP0"/>
<accession>A0A379AHP0</accession>
<keyword evidence="3" id="KW-1185">Reference proteome</keyword>
<evidence type="ECO:0000313" key="2">
    <source>
        <dbReference type="EMBL" id="SUB17331.1"/>
    </source>
</evidence>
<reference evidence="2 3" key="1">
    <citation type="submission" date="2018-06" db="EMBL/GenBank/DDBJ databases">
        <authorList>
            <consortium name="Pathogen Informatics"/>
            <person name="Doyle S."/>
        </authorList>
    </citation>
    <scope>NUCLEOTIDE SEQUENCE [LARGE SCALE GENOMIC DNA]</scope>
    <source>
        <strain evidence="2 3">NCTC9381</strain>
    </source>
</reference>
<dbReference type="EMBL" id="UGSO01000001">
    <property type="protein sequence ID" value="SUB17331.1"/>
    <property type="molecule type" value="Genomic_DNA"/>
</dbReference>
<dbReference type="Proteomes" id="UP000254640">
    <property type="component" value="Unassembled WGS sequence"/>
</dbReference>
<evidence type="ECO:0000313" key="3">
    <source>
        <dbReference type="Proteomes" id="UP000254640"/>
    </source>
</evidence>
<protein>
    <recommendedName>
        <fullName evidence="1">CDI immunity protein domain-containing protein</fullName>
    </recommendedName>
</protein>
<proteinExistence type="predicted"/>
<dbReference type="RefSeq" id="WP_062757417.1">
    <property type="nucleotide sequence ID" value="NZ_CP068440.1"/>
</dbReference>